<evidence type="ECO:0000313" key="1">
    <source>
        <dbReference type="EMBL" id="KAI4349495.1"/>
    </source>
</evidence>
<gene>
    <name evidence="1" type="ORF">L6164_010078</name>
</gene>
<organism evidence="1 2">
    <name type="scientific">Bauhinia variegata</name>
    <name type="common">Purple orchid tree</name>
    <name type="synonym">Phanera variegata</name>
    <dbReference type="NCBI Taxonomy" id="167791"/>
    <lineage>
        <taxon>Eukaryota</taxon>
        <taxon>Viridiplantae</taxon>
        <taxon>Streptophyta</taxon>
        <taxon>Embryophyta</taxon>
        <taxon>Tracheophyta</taxon>
        <taxon>Spermatophyta</taxon>
        <taxon>Magnoliopsida</taxon>
        <taxon>eudicotyledons</taxon>
        <taxon>Gunneridae</taxon>
        <taxon>Pentapetalae</taxon>
        <taxon>rosids</taxon>
        <taxon>fabids</taxon>
        <taxon>Fabales</taxon>
        <taxon>Fabaceae</taxon>
        <taxon>Cercidoideae</taxon>
        <taxon>Cercideae</taxon>
        <taxon>Bauhiniinae</taxon>
        <taxon>Bauhinia</taxon>
    </lineage>
</organism>
<protein>
    <submittedName>
        <fullName evidence="1">Uncharacterized protein</fullName>
    </submittedName>
</protein>
<dbReference type="Proteomes" id="UP000828941">
    <property type="component" value="Chromosome 4"/>
</dbReference>
<name>A0ACB9PL40_BAUVA</name>
<dbReference type="EMBL" id="CM039429">
    <property type="protein sequence ID" value="KAI4349495.1"/>
    <property type="molecule type" value="Genomic_DNA"/>
</dbReference>
<evidence type="ECO:0000313" key="2">
    <source>
        <dbReference type="Proteomes" id="UP000828941"/>
    </source>
</evidence>
<accession>A0ACB9PL40</accession>
<keyword evidence="2" id="KW-1185">Reference proteome</keyword>
<proteinExistence type="predicted"/>
<comment type="caution">
    <text evidence="1">The sequence shown here is derived from an EMBL/GenBank/DDBJ whole genome shotgun (WGS) entry which is preliminary data.</text>
</comment>
<reference evidence="1 2" key="1">
    <citation type="journal article" date="2022" name="DNA Res.">
        <title>Chromosomal-level genome assembly of the orchid tree Bauhinia variegata (Leguminosae; Cercidoideae) supports the allotetraploid origin hypothesis of Bauhinia.</title>
        <authorList>
            <person name="Zhong Y."/>
            <person name="Chen Y."/>
            <person name="Zheng D."/>
            <person name="Pang J."/>
            <person name="Liu Y."/>
            <person name="Luo S."/>
            <person name="Meng S."/>
            <person name="Qian L."/>
            <person name="Wei D."/>
            <person name="Dai S."/>
            <person name="Zhou R."/>
        </authorList>
    </citation>
    <scope>NUCLEOTIDE SEQUENCE [LARGE SCALE GENOMIC DNA]</scope>
    <source>
        <tissue evidence="1">Leaf</tissue>
    </source>
</reference>
<sequence>MSQEKPRRGRDEQFRQQEPVKYGDVFNVSGEVASSAIAPGDAAKLQSAENQVLGATQKGGPAAVMQSAASENVRAGLVGRDDISDVAKDKGASVSEIKVGPNRVITETVGREVLGQFVEPNVPMNAPARALDRDAITVGEALEASAVSVAGDKPVDQSDAAAIQAAGVRATGSDEIKAGGIGAKAQSAATHNARTIPFEQKITISDVLSDAKEKLGGDKAVTREDAEAVIGAEIRNKPDMTTTPGGVAASVAAAASLNQN</sequence>